<comment type="caution">
    <text evidence="1">The sequence shown here is derived from an EMBL/GenBank/DDBJ whole genome shotgun (WGS) entry which is preliminary data.</text>
</comment>
<name>A0A2G5PC75_9MYCO</name>
<evidence type="ECO:0000313" key="1">
    <source>
        <dbReference type="EMBL" id="PIB75946.1"/>
    </source>
</evidence>
<dbReference type="EMBL" id="PDCN02000007">
    <property type="protein sequence ID" value="PIB75946.1"/>
    <property type="molecule type" value="Genomic_DNA"/>
</dbReference>
<organism evidence="1 2">
    <name type="scientific">Mycolicibacterium brumae</name>
    <dbReference type="NCBI Taxonomy" id="85968"/>
    <lineage>
        <taxon>Bacteria</taxon>
        <taxon>Bacillati</taxon>
        <taxon>Actinomycetota</taxon>
        <taxon>Actinomycetes</taxon>
        <taxon>Mycobacteriales</taxon>
        <taxon>Mycobacteriaceae</taxon>
        <taxon>Mycolicibacterium</taxon>
    </lineage>
</organism>
<dbReference type="AlphaFoldDB" id="A0A2G5PC75"/>
<evidence type="ECO:0000313" key="2">
    <source>
        <dbReference type="Proteomes" id="UP000230551"/>
    </source>
</evidence>
<proteinExistence type="predicted"/>
<gene>
    <name evidence="1" type="ORF">CQY22_007840</name>
</gene>
<sequence length="274" mass="30598">MTTLQSSFDKLRRAKVHRDALRADVEAFRAREPHDWVMRQSDHLFDPTLSIVRVVIQVKEEMPDYWGLIFGDILTNLRAALDHAVYSHAVARVALTPRQERQLHYPIITDPTKWPSAQTALSSLIDPAVLTVIDQCQPFRHSAQDGGPDWHPLTILNRLVNLDKHRAVRLVLYTNESFSVTSSELPIESVDTAPVEMTNGAVAATIVLRLPPKTPRPAGRLDDAWTEAPLDIVNAYVENIEVPVVNDTRPLLFAADELVRAVDLALNTLKAAGC</sequence>
<dbReference type="RefSeq" id="WP_090590608.1">
    <property type="nucleotide sequence ID" value="NZ_CP104302.1"/>
</dbReference>
<accession>A0A2G5PC75</accession>
<protein>
    <submittedName>
        <fullName evidence="1">Uncharacterized protein</fullName>
    </submittedName>
</protein>
<reference evidence="1 2" key="1">
    <citation type="journal article" date="2017" name="Infect. Genet. Evol.">
        <title>The new phylogeny of the genus Mycobacterium: The old and the news.</title>
        <authorList>
            <person name="Tortoli E."/>
            <person name="Fedrizzi T."/>
            <person name="Meehan C.J."/>
            <person name="Trovato A."/>
            <person name="Grottola A."/>
            <person name="Giacobazzi E."/>
            <person name="Serpini G.F."/>
            <person name="Tagliazucchi S."/>
            <person name="Fabio A."/>
            <person name="Bettua C."/>
            <person name="Bertorelli R."/>
            <person name="Frascaro F."/>
            <person name="De Sanctis V."/>
            <person name="Pecorari M."/>
            <person name="Jousson O."/>
            <person name="Segata N."/>
            <person name="Cirillo D.M."/>
        </authorList>
    </citation>
    <scope>NUCLEOTIDE SEQUENCE [LARGE SCALE GENOMIC DNA]</scope>
    <source>
        <strain evidence="1 2">CIP1034565</strain>
    </source>
</reference>
<dbReference type="OrthoDB" id="4540748at2"/>
<keyword evidence="2" id="KW-1185">Reference proteome</keyword>
<dbReference type="Proteomes" id="UP000230551">
    <property type="component" value="Unassembled WGS sequence"/>
</dbReference>